<evidence type="ECO:0008006" key="2">
    <source>
        <dbReference type="Google" id="ProtNLM"/>
    </source>
</evidence>
<organism evidence="1">
    <name type="scientific">Pithovirus LCDPAC02</name>
    <dbReference type="NCBI Taxonomy" id="2506601"/>
    <lineage>
        <taxon>Viruses</taxon>
        <taxon>Pithoviruses</taxon>
    </lineage>
</organism>
<accession>A0A481YQW1</accession>
<sequence length="479" mass="56733">MSYHKRCNGTIKKDYIRCKCKGKILSFNRLEYCGKHISNVKLCPICKKNKISIYGILNCWKCNEIKIKKNLKRRYEEIEELKYSENINADIISIIFKYTNSNTKYQLRKLCKYIYNNIVPTKLVCKKSKSIFKYKSSMSKLKEFYTQEINPYIINYLYNMPNLIKLDMSRYIIKQKFIDILPISLQYLNTIIKNVNIDKLSNLIEVGILSKRKIFNNITIEGASDDIILNCNKLEMVVTEISIKLPKSVKHIRYTCQNYKVDISNLKNSNIEKIENINISNNLNFLPSTLNFFSGFVPSLFQISKCNKLESLNIRCDNYNDTKQYTFHELKYLKIYSAINFKYCTNLVKLECKNSNLKFLKHFPNLKYLTCDSVFVNSLPEEMFNKLEIIELKFYHTNIEHNVNTLQKIHSLKKLVINGPIKSKIHNLKNLEIIEGYINKCKLDKYIILDNLPKLKIFINRCKDRYVKYTCNKYEILYL</sequence>
<name>A0A481YQW1_9VIRU</name>
<protein>
    <recommendedName>
        <fullName evidence="2">Leucine-rich repeat protein</fullName>
    </recommendedName>
</protein>
<proteinExistence type="predicted"/>
<dbReference type="EMBL" id="MK500299">
    <property type="protein sequence ID" value="QBK84826.1"/>
    <property type="molecule type" value="Genomic_DNA"/>
</dbReference>
<reference evidence="1" key="1">
    <citation type="journal article" date="2019" name="MBio">
        <title>Virus Genomes from Deep Sea Sediments Expand the Ocean Megavirome and Support Independent Origins of Viral Gigantism.</title>
        <authorList>
            <person name="Backstrom D."/>
            <person name="Yutin N."/>
            <person name="Jorgensen S.L."/>
            <person name="Dharamshi J."/>
            <person name="Homa F."/>
            <person name="Zaremba-Niedwiedzka K."/>
            <person name="Spang A."/>
            <person name="Wolf Y.I."/>
            <person name="Koonin E.V."/>
            <person name="Ettema T.J."/>
        </authorList>
    </citation>
    <scope>NUCLEOTIDE SEQUENCE</scope>
</reference>
<gene>
    <name evidence="1" type="ORF">LCDPAC02_00250</name>
</gene>
<dbReference type="SUPFAM" id="SSF52058">
    <property type="entry name" value="L domain-like"/>
    <property type="match status" value="1"/>
</dbReference>
<evidence type="ECO:0000313" key="1">
    <source>
        <dbReference type="EMBL" id="QBK84826.1"/>
    </source>
</evidence>
<dbReference type="InterPro" id="IPR032675">
    <property type="entry name" value="LRR_dom_sf"/>
</dbReference>
<dbReference type="Gene3D" id="3.80.10.10">
    <property type="entry name" value="Ribonuclease Inhibitor"/>
    <property type="match status" value="1"/>
</dbReference>